<dbReference type="InterPro" id="IPR019734">
    <property type="entry name" value="TPR_rpt"/>
</dbReference>
<organism evidence="4 5">
    <name type="scientific">Polistes dominula</name>
    <name type="common">European paper wasp</name>
    <name type="synonym">Vespa dominula</name>
    <dbReference type="NCBI Taxonomy" id="743375"/>
    <lineage>
        <taxon>Eukaryota</taxon>
        <taxon>Metazoa</taxon>
        <taxon>Ecdysozoa</taxon>
        <taxon>Arthropoda</taxon>
        <taxon>Hexapoda</taxon>
        <taxon>Insecta</taxon>
        <taxon>Pterygota</taxon>
        <taxon>Neoptera</taxon>
        <taxon>Endopterygota</taxon>
        <taxon>Hymenoptera</taxon>
        <taxon>Apocrita</taxon>
        <taxon>Aculeata</taxon>
        <taxon>Vespoidea</taxon>
        <taxon>Vespidae</taxon>
        <taxon>Polistinae</taxon>
        <taxon>Polistini</taxon>
        <taxon>Polistes</taxon>
    </lineage>
</organism>
<dbReference type="Pfam" id="PF18023">
    <property type="entry name" value="FKBP_N_2"/>
    <property type="match status" value="1"/>
</dbReference>
<dbReference type="Proteomes" id="UP000694924">
    <property type="component" value="Unplaced"/>
</dbReference>
<sequence length="287" mass="33510">MDNIWESRDKTVRKEILKKGICLKKPTERCECQIVIEDINVSGMNITDLKNQLHTEILDDIEKTITIGDANSEIDRKIERGIQYMMVEEKSLFTICISDLSTKESIIVTFTLMLKYFKAFKAIWNWTPEEKYEIALKYKEIGVKLFKQTRHIDAFYKFSQACKILITLEPIADLELDKSLENNINALRITLYNNLAGCQILNHNYEYVIELCNKILDKDKNNVKAFYRRGVAYGKLTNIENAVSDLKKVITLEPHNAAAKEQFLIYNEKLQEANQKCKDMVKRMFRT</sequence>
<dbReference type="InterPro" id="IPR040478">
    <property type="entry name" value="FKBP_N_2"/>
</dbReference>
<reference evidence="5" key="1">
    <citation type="submission" date="2025-08" db="UniProtKB">
        <authorList>
            <consortium name="RefSeq"/>
        </authorList>
    </citation>
    <scope>IDENTIFICATION</scope>
    <source>
        <tissue evidence="5">Whole body</tissue>
    </source>
</reference>
<dbReference type="Pfam" id="PF21603">
    <property type="entry name" value="Bdbt-like_TPR"/>
    <property type="match status" value="1"/>
</dbReference>
<name>A0ABM1IYT0_POLDO</name>
<dbReference type="PROSITE" id="PS50005">
    <property type="entry name" value="TPR"/>
    <property type="match status" value="1"/>
</dbReference>
<evidence type="ECO:0000256" key="1">
    <source>
        <dbReference type="PROSITE-ProRule" id="PRU00339"/>
    </source>
</evidence>
<feature type="domain" description="Bride of doubletime-like TPR" evidence="3">
    <location>
        <begin position="129"/>
        <end position="209"/>
    </location>
</feature>
<dbReference type="PANTHER" id="PTHR46512">
    <property type="entry name" value="PEPTIDYLPROLYL ISOMERASE"/>
    <property type="match status" value="1"/>
</dbReference>
<dbReference type="SMART" id="SM00028">
    <property type="entry name" value="TPR"/>
    <property type="match status" value="2"/>
</dbReference>
<dbReference type="PANTHER" id="PTHR46512:SF10">
    <property type="entry name" value="FK506-BINDING PROTEIN-LIKE"/>
    <property type="match status" value="1"/>
</dbReference>
<dbReference type="GeneID" id="107071145"/>
<dbReference type="InterPro" id="IPR048919">
    <property type="entry name" value="Bdbt-like_TPR"/>
</dbReference>
<feature type="domain" description="BDBT FKBP like N-terminal" evidence="2">
    <location>
        <begin position="5"/>
        <end position="114"/>
    </location>
</feature>
<proteinExistence type="predicted"/>
<accession>A0ABM1IYT0</accession>
<dbReference type="InterPro" id="IPR050754">
    <property type="entry name" value="FKBP4/5/8-like"/>
</dbReference>
<protein>
    <submittedName>
        <fullName evidence="5">70 kDa peptidyl-prolyl isomerase-like</fullName>
    </submittedName>
</protein>
<dbReference type="SUPFAM" id="SSF48452">
    <property type="entry name" value="TPR-like"/>
    <property type="match status" value="1"/>
</dbReference>
<gene>
    <name evidence="5" type="primary">LOC107071145</name>
</gene>
<evidence type="ECO:0000259" key="3">
    <source>
        <dbReference type="Pfam" id="PF21603"/>
    </source>
</evidence>
<feature type="repeat" description="TPR" evidence="1">
    <location>
        <begin position="223"/>
        <end position="256"/>
    </location>
</feature>
<evidence type="ECO:0000313" key="4">
    <source>
        <dbReference type="Proteomes" id="UP000694924"/>
    </source>
</evidence>
<dbReference type="RefSeq" id="XP_015185367.1">
    <property type="nucleotide sequence ID" value="XM_015329881.1"/>
</dbReference>
<evidence type="ECO:0000313" key="5">
    <source>
        <dbReference type="RefSeq" id="XP_015185367.1"/>
    </source>
</evidence>
<keyword evidence="1" id="KW-0802">TPR repeat</keyword>
<evidence type="ECO:0000259" key="2">
    <source>
        <dbReference type="Pfam" id="PF18023"/>
    </source>
</evidence>
<dbReference type="Gene3D" id="2.40.30.320">
    <property type="match status" value="1"/>
</dbReference>
<keyword evidence="4" id="KW-1185">Reference proteome</keyword>
<dbReference type="InterPro" id="IPR011990">
    <property type="entry name" value="TPR-like_helical_dom_sf"/>
</dbReference>
<dbReference type="Gene3D" id="1.25.40.10">
    <property type="entry name" value="Tetratricopeptide repeat domain"/>
    <property type="match status" value="1"/>
</dbReference>